<dbReference type="GO" id="GO:0005829">
    <property type="term" value="C:cytosol"/>
    <property type="evidence" value="ECO:0007669"/>
    <property type="project" value="TreeGrafter"/>
</dbReference>
<keyword evidence="4" id="KW-0238">DNA-binding</keyword>
<dbReference type="GO" id="GO:0032993">
    <property type="term" value="C:protein-DNA complex"/>
    <property type="evidence" value="ECO:0007669"/>
    <property type="project" value="TreeGrafter"/>
</dbReference>
<feature type="modified residue" description="4-aspartylphosphate" evidence="6">
    <location>
        <position position="59"/>
    </location>
</feature>
<organism evidence="8 9">
    <name type="scientific">Oleomonas cavernae</name>
    <dbReference type="NCBI Taxonomy" id="2320859"/>
    <lineage>
        <taxon>Bacteria</taxon>
        <taxon>Pseudomonadati</taxon>
        <taxon>Pseudomonadota</taxon>
        <taxon>Alphaproteobacteria</taxon>
        <taxon>Acetobacterales</taxon>
        <taxon>Acetobacteraceae</taxon>
        <taxon>Oleomonas</taxon>
    </lineage>
</organism>
<dbReference type="EMBL" id="QYUK01000011">
    <property type="protein sequence ID" value="RJF89594.1"/>
    <property type="molecule type" value="Genomic_DNA"/>
</dbReference>
<proteinExistence type="predicted"/>
<name>A0A418WHS6_9PROT</name>
<evidence type="ECO:0000256" key="3">
    <source>
        <dbReference type="ARBA" id="ARBA00023015"/>
    </source>
</evidence>
<protein>
    <submittedName>
        <fullName evidence="8">Response regulator</fullName>
    </submittedName>
</protein>
<evidence type="ECO:0000259" key="7">
    <source>
        <dbReference type="PROSITE" id="PS50110"/>
    </source>
</evidence>
<keyword evidence="9" id="KW-1185">Reference proteome</keyword>
<gene>
    <name evidence="8" type="ORF">D3874_23645</name>
</gene>
<dbReference type="GO" id="GO:0000976">
    <property type="term" value="F:transcription cis-regulatory region binding"/>
    <property type="evidence" value="ECO:0007669"/>
    <property type="project" value="TreeGrafter"/>
</dbReference>
<dbReference type="PANTHER" id="PTHR48111:SF1">
    <property type="entry name" value="TWO-COMPONENT RESPONSE REGULATOR ORR33"/>
    <property type="match status" value="1"/>
</dbReference>
<evidence type="ECO:0000313" key="9">
    <source>
        <dbReference type="Proteomes" id="UP000284605"/>
    </source>
</evidence>
<dbReference type="SMART" id="SM00448">
    <property type="entry name" value="REC"/>
    <property type="match status" value="1"/>
</dbReference>
<accession>A0A418WHS6</accession>
<sequence length="127" mass="13490">MEDGGRAGRRILVVEDNHDLRDELMTGFVARGFQVTAAGDGALGARAATDDRHDVVLLDLEMPSLDGLRLAQVLSAVAPATRLVIMSGHGYLRTAARDLLGGSVPVLAKPFDLDDLLHLIAAPPLRT</sequence>
<dbReference type="GO" id="GO:0000156">
    <property type="term" value="F:phosphorelay response regulator activity"/>
    <property type="evidence" value="ECO:0007669"/>
    <property type="project" value="TreeGrafter"/>
</dbReference>
<evidence type="ECO:0000313" key="8">
    <source>
        <dbReference type="EMBL" id="RJF89594.1"/>
    </source>
</evidence>
<dbReference type="SUPFAM" id="SSF52172">
    <property type="entry name" value="CheY-like"/>
    <property type="match status" value="1"/>
</dbReference>
<comment type="caution">
    <text evidence="8">The sequence shown here is derived from an EMBL/GenBank/DDBJ whole genome shotgun (WGS) entry which is preliminary data.</text>
</comment>
<evidence type="ECO:0000256" key="5">
    <source>
        <dbReference type="ARBA" id="ARBA00023163"/>
    </source>
</evidence>
<dbReference type="InterPro" id="IPR001789">
    <property type="entry name" value="Sig_transdc_resp-reg_receiver"/>
</dbReference>
<feature type="domain" description="Response regulatory" evidence="7">
    <location>
        <begin position="10"/>
        <end position="124"/>
    </location>
</feature>
<dbReference type="InterPro" id="IPR011006">
    <property type="entry name" value="CheY-like_superfamily"/>
</dbReference>
<dbReference type="RefSeq" id="WP_119781644.1">
    <property type="nucleotide sequence ID" value="NZ_QYUK01000011.1"/>
</dbReference>
<evidence type="ECO:0000256" key="6">
    <source>
        <dbReference type="PROSITE-ProRule" id="PRU00169"/>
    </source>
</evidence>
<keyword evidence="2" id="KW-0902">Two-component regulatory system</keyword>
<evidence type="ECO:0000256" key="1">
    <source>
        <dbReference type="ARBA" id="ARBA00022553"/>
    </source>
</evidence>
<keyword evidence="5" id="KW-0804">Transcription</keyword>
<dbReference type="CDD" id="cd00156">
    <property type="entry name" value="REC"/>
    <property type="match status" value="1"/>
</dbReference>
<dbReference type="AlphaFoldDB" id="A0A418WHS6"/>
<keyword evidence="3" id="KW-0805">Transcription regulation</keyword>
<dbReference type="PROSITE" id="PS50110">
    <property type="entry name" value="RESPONSE_REGULATORY"/>
    <property type="match status" value="1"/>
</dbReference>
<evidence type="ECO:0000256" key="4">
    <source>
        <dbReference type="ARBA" id="ARBA00023125"/>
    </source>
</evidence>
<dbReference type="PANTHER" id="PTHR48111">
    <property type="entry name" value="REGULATOR OF RPOS"/>
    <property type="match status" value="1"/>
</dbReference>
<reference evidence="8 9" key="1">
    <citation type="submission" date="2018-09" db="EMBL/GenBank/DDBJ databases">
        <authorList>
            <person name="Zhu H."/>
        </authorList>
    </citation>
    <scope>NUCLEOTIDE SEQUENCE [LARGE SCALE GENOMIC DNA]</scope>
    <source>
        <strain evidence="8 9">K1W22B-8</strain>
    </source>
</reference>
<evidence type="ECO:0000256" key="2">
    <source>
        <dbReference type="ARBA" id="ARBA00023012"/>
    </source>
</evidence>
<dbReference type="Proteomes" id="UP000284605">
    <property type="component" value="Unassembled WGS sequence"/>
</dbReference>
<dbReference type="Pfam" id="PF00072">
    <property type="entry name" value="Response_reg"/>
    <property type="match status" value="1"/>
</dbReference>
<dbReference type="Gene3D" id="3.40.50.2300">
    <property type="match status" value="1"/>
</dbReference>
<dbReference type="GO" id="GO:0006355">
    <property type="term" value="P:regulation of DNA-templated transcription"/>
    <property type="evidence" value="ECO:0007669"/>
    <property type="project" value="TreeGrafter"/>
</dbReference>
<dbReference type="OrthoDB" id="7278950at2"/>
<dbReference type="InterPro" id="IPR039420">
    <property type="entry name" value="WalR-like"/>
</dbReference>
<keyword evidence="1 6" id="KW-0597">Phosphoprotein</keyword>